<proteinExistence type="predicted"/>
<name>A0AAV8ULD9_9RHOD</name>
<accession>A0AAV8ULD9</accession>
<dbReference type="EMBL" id="JAMWBK010000007">
    <property type="protein sequence ID" value="KAJ8903364.1"/>
    <property type="molecule type" value="Genomic_DNA"/>
</dbReference>
<protein>
    <submittedName>
        <fullName evidence="1">Uncharacterized protein</fullName>
    </submittedName>
</protein>
<evidence type="ECO:0000313" key="2">
    <source>
        <dbReference type="Proteomes" id="UP001157974"/>
    </source>
</evidence>
<sequence length="78" mass="8830">MMELVWVRGEEGVLSSWGAPSDSKDSTTARDLHVRRCPGRDFGGGLIEDVLRQRVSFNTFPLAAEYSNQQPACWRFQL</sequence>
<comment type="caution">
    <text evidence="1">The sequence shown here is derived from an EMBL/GenBank/DDBJ whole genome shotgun (WGS) entry which is preliminary data.</text>
</comment>
<dbReference type="Proteomes" id="UP001157974">
    <property type="component" value="Unassembled WGS sequence"/>
</dbReference>
<evidence type="ECO:0000313" key="1">
    <source>
        <dbReference type="EMBL" id="KAJ8903364.1"/>
    </source>
</evidence>
<dbReference type="AlphaFoldDB" id="A0AAV8ULD9"/>
<reference evidence="1 2" key="1">
    <citation type="journal article" date="2023" name="Nat. Commun.">
        <title>Origin of minicircular mitochondrial genomes in red algae.</title>
        <authorList>
            <person name="Lee Y."/>
            <person name="Cho C.H."/>
            <person name="Lee Y.M."/>
            <person name="Park S.I."/>
            <person name="Yang J.H."/>
            <person name="West J.A."/>
            <person name="Bhattacharya D."/>
            <person name="Yoon H.S."/>
        </authorList>
    </citation>
    <scope>NUCLEOTIDE SEQUENCE [LARGE SCALE GENOMIC DNA]</scope>
    <source>
        <strain evidence="1 2">CCMP1338</strain>
        <tissue evidence="1">Whole cell</tissue>
    </source>
</reference>
<organism evidence="1 2">
    <name type="scientific">Rhodosorus marinus</name>
    <dbReference type="NCBI Taxonomy" id="101924"/>
    <lineage>
        <taxon>Eukaryota</taxon>
        <taxon>Rhodophyta</taxon>
        <taxon>Stylonematophyceae</taxon>
        <taxon>Stylonematales</taxon>
        <taxon>Stylonemataceae</taxon>
        <taxon>Rhodosorus</taxon>
    </lineage>
</organism>
<gene>
    <name evidence="1" type="ORF">NDN08_004472</name>
</gene>
<keyword evidence="2" id="KW-1185">Reference proteome</keyword>